<evidence type="ECO:0000259" key="1">
    <source>
        <dbReference type="Pfam" id="PF22551"/>
    </source>
</evidence>
<gene>
    <name evidence="2" type="ORF">MU0083_000552</name>
</gene>
<dbReference type="EMBL" id="OY726394">
    <property type="protein sequence ID" value="CAJ1493904.1"/>
    <property type="molecule type" value="Genomic_DNA"/>
</dbReference>
<protein>
    <recommendedName>
        <fullName evidence="1">TY-Chap central domain-containing protein</fullName>
    </recommendedName>
</protein>
<name>A0ABN9MRU5_9MYCO</name>
<dbReference type="RefSeq" id="WP_308475462.1">
    <property type="nucleotide sequence ID" value="NZ_OY726394.1"/>
</dbReference>
<dbReference type="InterPro" id="IPR054343">
    <property type="entry name" value="TY-Chap_M"/>
</dbReference>
<dbReference type="Proteomes" id="UP001190336">
    <property type="component" value="Chromosome"/>
</dbReference>
<sequence length="139" mass="15389">MTEQQLYGQVASILEANSLGWNETSDGVMYLRFSSAGVSIEVGSWGSQAVVQISSSVLTSVGADEDCVLREVNRLNVETQFGRWVFYPESRAVCIEYFLLGDNLQEVELMTILAALARAADYHDDSLQEILGGRRAFEQ</sequence>
<dbReference type="SUPFAM" id="SSF69635">
    <property type="entry name" value="Type III secretory system chaperone-like"/>
    <property type="match status" value="1"/>
</dbReference>
<dbReference type="Gene3D" id="3.30.1460.10">
    <property type="match status" value="1"/>
</dbReference>
<accession>A0ABN9MRU5</accession>
<reference evidence="2 3" key="1">
    <citation type="submission" date="2023-08" db="EMBL/GenBank/DDBJ databases">
        <authorList>
            <person name="Folkvardsen B D."/>
            <person name="Norman A."/>
        </authorList>
    </citation>
    <scope>NUCLEOTIDE SEQUENCE [LARGE SCALE GENOMIC DNA]</scope>
    <source>
        <strain evidence="2 3">Mu0083</strain>
    </source>
</reference>
<organism evidence="2 3">
    <name type="scientific">[Mycobacterium] kokjensenii</name>
    <dbReference type="NCBI Taxonomy" id="3064287"/>
    <lineage>
        <taxon>Bacteria</taxon>
        <taxon>Bacillati</taxon>
        <taxon>Actinomycetota</taxon>
        <taxon>Actinomycetes</taxon>
        <taxon>Mycobacteriales</taxon>
        <taxon>Mycobacteriaceae</taxon>
        <taxon>Mycolicibacter</taxon>
    </lineage>
</organism>
<evidence type="ECO:0000313" key="3">
    <source>
        <dbReference type="Proteomes" id="UP001190336"/>
    </source>
</evidence>
<dbReference type="Pfam" id="PF22551">
    <property type="entry name" value="TY-Chap1"/>
    <property type="match status" value="1"/>
</dbReference>
<feature type="domain" description="TY-Chap central" evidence="1">
    <location>
        <begin position="22"/>
        <end position="138"/>
    </location>
</feature>
<proteinExistence type="predicted"/>
<keyword evidence="3" id="KW-1185">Reference proteome</keyword>
<evidence type="ECO:0000313" key="2">
    <source>
        <dbReference type="EMBL" id="CAJ1493904.1"/>
    </source>
</evidence>